<dbReference type="InterPro" id="IPR010998">
    <property type="entry name" value="Integrase_recombinase_N"/>
</dbReference>
<sequence length="303" mass="33783">MIEVRRRYRYVVEDTDRHGNVRLYLRRPGQSKIRLRCMPGTEEFDGEYRRAMNGEILPREPVRPVIVDGSLRALCVSYHRSPEAARLEARTRHVRRLILDGLCERCGDWPADQMEPKHIRKLRDQKPDKPEAGNAIVKALRAVFKHAVLAGLVQGNPAREVEYIRSGGEGFHSWTPAEVEQYETAHPVGSKARLAMALLLYTGQRRSDVVRLGPRHLHGGLLTFTQVKNGRSKPVTLTLPMLPELARIVAATPSAGSGQAFLLSERGTPYTAESFGNKFREWCNEAGLPHCASPAQGGGQAPG</sequence>
<dbReference type="GO" id="GO:0006310">
    <property type="term" value="P:DNA recombination"/>
    <property type="evidence" value="ECO:0007669"/>
    <property type="project" value="UniProtKB-KW"/>
</dbReference>
<comment type="caution">
    <text evidence="4">The sequence shown here is derived from an EMBL/GenBank/DDBJ whole genome shotgun (WGS) entry which is preliminary data.</text>
</comment>
<keyword evidence="1" id="KW-0238">DNA-binding</keyword>
<evidence type="ECO:0000313" key="4">
    <source>
        <dbReference type="EMBL" id="MBB2160808.1"/>
    </source>
</evidence>
<dbReference type="Proteomes" id="UP000589085">
    <property type="component" value="Unassembled WGS sequence"/>
</dbReference>
<feature type="domain" description="Tyr recombinase" evidence="3">
    <location>
        <begin position="169"/>
        <end position="303"/>
    </location>
</feature>
<accession>A0A7W4IDF3</accession>
<evidence type="ECO:0000256" key="2">
    <source>
        <dbReference type="ARBA" id="ARBA00023172"/>
    </source>
</evidence>
<dbReference type="InterPro" id="IPR011010">
    <property type="entry name" value="DNA_brk_join_enz"/>
</dbReference>
<dbReference type="EMBL" id="JABEQJ010000013">
    <property type="protein sequence ID" value="MBB2160808.1"/>
    <property type="molecule type" value="Genomic_DNA"/>
</dbReference>
<dbReference type="RefSeq" id="WP_182997658.1">
    <property type="nucleotide sequence ID" value="NZ_JABEQJ010000013.1"/>
</dbReference>
<organism evidence="4 5">
    <name type="scientific">Gluconacetobacter sacchari</name>
    <dbReference type="NCBI Taxonomy" id="92759"/>
    <lineage>
        <taxon>Bacteria</taxon>
        <taxon>Pseudomonadati</taxon>
        <taxon>Pseudomonadota</taxon>
        <taxon>Alphaproteobacteria</taxon>
        <taxon>Acetobacterales</taxon>
        <taxon>Acetobacteraceae</taxon>
        <taxon>Gluconacetobacter</taxon>
    </lineage>
</organism>
<proteinExistence type="predicted"/>
<dbReference type="Gene3D" id="1.10.443.10">
    <property type="entry name" value="Intergrase catalytic core"/>
    <property type="match status" value="1"/>
</dbReference>
<dbReference type="GO" id="GO:0015074">
    <property type="term" value="P:DNA integration"/>
    <property type="evidence" value="ECO:0007669"/>
    <property type="project" value="InterPro"/>
</dbReference>
<dbReference type="SUPFAM" id="SSF56349">
    <property type="entry name" value="DNA breaking-rejoining enzymes"/>
    <property type="match status" value="1"/>
</dbReference>
<evidence type="ECO:0000313" key="5">
    <source>
        <dbReference type="Proteomes" id="UP000589085"/>
    </source>
</evidence>
<evidence type="ECO:0000256" key="1">
    <source>
        <dbReference type="ARBA" id="ARBA00023125"/>
    </source>
</evidence>
<dbReference type="AlphaFoldDB" id="A0A7W4IDF3"/>
<protein>
    <submittedName>
        <fullName evidence="4">Integrase</fullName>
    </submittedName>
</protein>
<dbReference type="InterPro" id="IPR013762">
    <property type="entry name" value="Integrase-like_cat_sf"/>
</dbReference>
<dbReference type="InterPro" id="IPR002104">
    <property type="entry name" value="Integrase_catalytic"/>
</dbReference>
<dbReference type="GO" id="GO:0003677">
    <property type="term" value="F:DNA binding"/>
    <property type="evidence" value="ECO:0007669"/>
    <property type="project" value="UniProtKB-KW"/>
</dbReference>
<gene>
    <name evidence="4" type="ORF">HLH48_11605</name>
</gene>
<dbReference type="Gene3D" id="1.10.150.130">
    <property type="match status" value="1"/>
</dbReference>
<name>A0A7W4IDF3_9PROT</name>
<dbReference type="PROSITE" id="PS51898">
    <property type="entry name" value="TYR_RECOMBINASE"/>
    <property type="match status" value="1"/>
</dbReference>
<evidence type="ECO:0000259" key="3">
    <source>
        <dbReference type="PROSITE" id="PS51898"/>
    </source>
</evidence>
<reference evidence="4 5" key="1">
    <citation type="submission" date="2020-04" db="EMBL/GenBank/DDBJ databases">
        <title>Description of novel Gluconacetobacter.</title>
        <authorList>
            <person name="Sombolestani A."/>
        </authorList>
    </citation>
    <scope>NUCLEOTIDE SEQUENCE [LARGE SCALE GENOMIC DNA]</scope>
    <source>
        <strain evidence="4 5">LMG 19747</strain>
    </source>
</reference>
<keyword evidence="2" id="KW-0233">DNA recombination</keyword>